<dbReference type="GO" id="GO:0016787">
    <property type="term" value="F:hydrolase activity"/>
    <property type="evidence" value="ECO:0007669"/>
    <property type="project" value="UniProtKB-KW"/>
</dbReference>
<dbReference type="Gene3D" id="3.40.50.1820">
    <property type="entry name" value="alpha/beta hydrolase"/>
    <property type="match status" value="1"/>
</dbReference>
<dbReference type="EMBL" id="NAJL01000003">
    <property type="protein sequence ID" value="TKA33141.1"/>
    <property type="molecule type" value="Genomic_DNA"/>
</dbReference>
<dbReference type="SUPFAM" id="SSF53474">
    <property type="entry name" value="alpha/beta-Hydrolases"/>
    <property type="match status" value="1"/>
</dbReference>
<dbReference type="OrthoDB" id="408631at2759"/>
<reference evidence="3 4" key="1">
    <citation type="submission" date="2017-03" db="EMBL/GenBank/DDBJ databases">
        <title>Genomes of endolithic fungi from Antarctica.</title>
        <authorList>
            <person name="Coleine C."/>
            <person name="Masonjones S."/>
            <person name="Stajich J.E."/>
        </authorList>
    </citation>
    <scope>NUCLEOTIDE SEQUENCE [LARGE SCALE GENOMIC DNA]</scope>
    <source>
        <strain evidence="3 4">CCFEE 6315</strain>
    </source>
</reference>
<dbReference type="PANTHER" id="PTHR48081">
    <property type="entry name" value="AB HYDROLASE SUPERFAMILY PROTEIN C4A8.06C"/>
    <property type="match status" value="1"/>
</dbReference>
<keyword evidence="4" id="KW-1185">Reference proteome</keyword>
<organism evidence="3 4">
    <name type="scientific">Salinomyces thailandicus</name>
    <dbReference type="NCBI Taxonomy" id="706561"/>
    <lineage>
        <taxon>Eukaryota</taxon>
        <taxon>Fungi</taxon>
        <taxon>Dikarya</taxon>
        <taxon>Ascomycota</taxon>
        <taxon>Pezizomycotina</taxon>
        <taxon>Dothideomycetes</taxon>
        <taxon>Dothideomycetidae</taxon>
        <taxon>Mycosphaerellales</taxon>
        <taxon>Teratosphaeriaceae</taxon>
        <taxon>Salinomyces</taxon>
    </lineage>
</organism>
<dbReference type="Pfam" id="PF07859">
    <property type="entry name" value="Abhydrolase_3"/>
    <property type="match status" value="1"/>
</dbReference>
<comment type="caution">
    <text evidence="3">The sequence shown here is derived from an EMBL/GenBank/DDBJ whole genome shotgun (WGS) entry which is preliminary data.</text>
</comment>
<dbReference type="InterPro" id="IPR029058">
    <property type="entry name" value="AB_hydrolase_fold"/>
</dbReference>
<gene>
    <name evidence="3" type="ORF">B0A50_00694</name>
</gene>
<keyword evidence="1" id="KW-0378">Hydrolase</keyword>
<proteinExistence type="predicted"/>
<protein>
    <recommendedName>
        <fullName evidence="2">Alpha/beta hydrolase fold-3 domain-containing protein</fullName>
    </recommendedName>
</protein>
<feature type="domain" description="Alpha/beta hydrolase fold-3" evidence="2">
    <location>
        <begin position="96"/>
        <end position="315"/>
    </location>
</feature>
<evidence type="ECO:0000259" key="2">
    <source>
        <dbReference type="Pfam" id="PF07859"/>
    </source>
</evidence>
<accession>A0A4U0UCC5</accession>
<sequence>MADLKDWKSLSKPDPEWEQWVQSIGGQAPDIGLFPDISSLRKWILDSKSAMSAQMGGKPPGVQETDHQVPMRDGATITCRTYQPEQASNNTSALAVVFHGGGWCIGGLQNEELLCRLLTTKLGMVCVNVDYRLAPEDKFPTAVNDCYDATKWAASQATSLKANPTSGFILSGTSAGGNMAAVLSHLFRDEKNTLPSPITGTHLMIPALCHHTHVPAKYRADYKSWEQNADAAILSQKACSLFMGNYLRSDADTASPLFSPFLFESGRKGLPPTYLQVCGADPLRDEALIFERVLREDEGVETKVDVYPGLPHGFWSVAPGLKASERFVGDSVKGVEWLLQRK</sequence>
<name>A0A4U0UCC5_9PEZI</name>
<dbReference type="Proteomes" id="UP000308549">
    <property type="component" value="Unassembled WGS sequence"/>
</dbReference>
<dbReference type="PANTHER" id="PTHR48081:SF8">
    <property type="entry name" value="ALPHA_BETA HYDROLASE FOLD-3 DOMAIN-CONTAINING PROTEIN-RELATED"/>
    <property type="match status" value="1"/>
</dbReference>
<dbReference type="InterPro" id="IPR050300">
    <property type="entry name" value="GDXG_lipolytic_enzyme"/>
</dbReference>
<evidence type="ECO:0000313" key="3">
    <source>
        <dbReference type="EMBL" id="TKA33141.1"/>
    </source>
</evidence>
<evidence type="ECO:0000313" key="4">
    <source>
        <dbReference type="Proteomes" id="UP000308549"/>
    </source>
</evidence>
<evidence type="ECO:0000256" key="1">
    <source>
        <dbReference type="ARBA" id="ARBA00022801"/>
    </source>
</evidence>
<dbReference type="AlphaFoldDB" id="A0A4U0UCC5"/>
<dbReference type="InterPro" id="IPR013094">
    <property type="entry name" value="AB_hydrolase_3"/>
</dbReference>